<proteinExistence type="predicted"/>
<keyword evidence="1" id="KW-1133">Transmembrane helix</keyword>
<feature type="transmembrane region" description="Helical" evidence="1">
    <location>
        <begin position="5"/>
        <end position="22"/>
    </location>
</feature>
<dbReference type="Proteomes" id="UP000241074">
    <property type="component" value="Chromosome"/>
</dbReference>
<dbReference type="AlphaFoldDB" id="A0A2P1PW18"/>
<gene>
    <name evidence="2" type="ORF">C7S18_18555</name>
</gene>
<reference evidence="2 3" key="2">
    <citation type="submission" date="2018-03" db="EMBL/GenBank/DDBJ databases">
        <authorList>
            <person name="Keele B.F."/>
        </authorList>
    </citation>
    <scope>NUCLEOTIDE SEQUENCE [LARGE SCALE GENOMIC DNA]</scope>
    <source>
        <strain evidence="2 3">D13</strain>
    </source>
</reference>
<accession>A0A2P1PW18</accession>
<dbReference type="OrthoDB" id="5986311at2"/>
<organism evidence="2 3">
    <name type="scientific">Ahniella affigens</name>
    <dbReference type="NCBI Taxonomy" id="2021234"/>
    <lineage>
        <taxon>Bacteria</taxon>
        <taxon>Pseudomonadati</taxon>
        <taxon>Pseudomonadota</taxon>
        <taxon>Gammaproteobacteria</taxon>
        <taxon>Lysobacterales</taxon>
        <taxon>Rhodanobacteraceae</taxon>
        <taxon>Ahniella</taxon>
    </lineage>
</organism>
<evidence type="ECO:0000256" key="1">
    <source>
        <dbReference type="SAM" id="Phobius"/>
    </source>
</evidence>
<sequence>MGMILMIVGIGLALVGGLWLLVKAFQTSILWGLGCLFLAPVQLVFIIMHWDVAKKPFLYYLAGIVIMVIGTVLGAPALENIQPT</sequence>
<keyword evidence="1" id="KW-0472">Membrane</keyword>
<feature type="transmembrane region" description="Helical" evidence="1">
    <location>
        <begin position="57"/>
        <end position="78"/>
    </location>
</feature>
<keyword evidence="1" id="KW-0812">Transmembrane</keyword>
<dbReference type="EMBL" id="CP027860">
    <property type="protein sequence ID" value="AVP99048.1"/>
    <property type="molecule type" value="Genomic_DNA"/>
</dbReference>
<evidence type="ECO:0000313" key="2">
    <source>
        <dbReference type="EMBL" id="AVP99048.1"/>
    </source>
</evidence>
<dbReference type="KEGG" id="xba:C7S18_18555"/>
<protein>
    <submittedName>
        <fullName evidence="2">Uncharacterized protein</fullName>
    </submittedName>
</protein>
<name>A0A2P1PW18_9GAMM</name>
<reference evidence="2 3" key="1">
    <citation type="submission" date="2018-03" db="EMBL/GenBank/DDBJ databases">
        <title>Ahniella affigens gen. nov., sp. nov., a gammaproteobacterium isolated from sandy soil near a stream.</title>
        <authorList>
            <person name="Ko Y."/>
            <person name="Kim J.-H."/>
        </authorList>
    </citation>
    <scope>NUCLEOTIDE SEQUENCE [LARGE SCALE GENOMIC DNA]</scope>
    <source>
        <strain evidence="2 3">D13</strain>
    </source>
</reference>
<keyword evidence="3" id="KW-1185">Reference proteome</keyword>
<evidence type="ECO:0000313" key="3">
    <source>
        <dbReference type="Proteomes" id="UP000241074"/>
    </source>
</evidence>
<feature type="transmembrane region" description="Helical" evidence="1">
    <location>
        <begin position="28"/>
        <end position="50"/>
    </location>
</feature>